<accession>A0A4D7QIX6</accession>
<sequence length="218" mass="23844">MSDDSNLTPDAARRGRKPSEEKREALIASALALFAERGVDGTATREIAARALTTERTLFKHFGSKQGLVQAVVETVSFEMMQQAAYARMREPVLFTRQAFAEWHRAFLIDRIAAARAAPDTYRVLLQELLRDRAFGTRYGARWRETVFAPLVGHLAAMQAAGMIGPGQSAEALAGAFFSLNLGYLVSRFALGADPFGAAWADDRDVQAIVTLFQATCG</sequence>
<dbReference type="Gene3D" id="1.10.357.10">
    <property type="entry name" value="Tetracycline Repressor, domain 2"/>
    <property type="match status" value="1"/>
</dbReference>
<dbReference type="RefSeq" id="WP_137099932.1">
    <property type="nucleotide sequence ID" value="NZ_CP039865.1"/>
</dbReference>
<dbReference type="SUPFAM" id="SSF48498">
    <property type="entry name" value="Tetracyclin repressor-like, C-terminal domain"/>
    <property type="match status" value="1"/>
</dbReference>
<reference evidence="5 6" key="1">
    <citation type="submission" date="2019-04" db="EMBL/GenBank/DDBJ databases">
        <title>Phreatobacter aquaticus sp. nov.</title>
        <authorList>
            <person name="Choi A."/>
            <person name="Baek K."/>
        </authorList>
    </citation>
    <scope>NUCLEOTIDE SEQUENCE [LARGE SCALE GENOMIC DNA]</scope>
    <source>
        <strain evidence="5 6">NMCR1094</strain>
    </source>
</reference>
<dbReference type="SUPFAM" id="SSF46689">
    <property type="entry name" value="Homeodomain-like"/>
    <property type="match status" value="1"/>
</dbReference>
<keyword evidence="1 2" id="KW-0238">DNA-binding</keyword>
<dbReference type="OrthoDB" id="9816431at2"/>
<dbReference type="AlphaFoldDB" id="A0A4D7QIX6"/>
<protein>
    <submittedName>
        <fullName evidence="5">TetR/AcrR family transcriptional regulator</fullName>
    </submittedName>
</protein>
<evidence type="ECO:0000256" key="3">
    <source>
        <dbReference type="SAM" id="MobiDB-lite"/>
    </source>
</evidence>
<feature type="region of interest" description="Disordered" evidence="3">
    <location>
        <begin position="1"/>
        <end position="21"/>
    </location>
</feature>
<dbReference type="InterPro" id="IPR001647">
    <property type="entry name" value="HTH_TetR"/>
</dbReference>
<dbReference type="EMBL" id="CP039865">
    <property type="protein sequence ID" value="QCK86601.1"/>
    <property type="molecule type" value="Genomic_DNA"/>
</dbReference>
<dbReference type="InterPro" id="IPR009057">
    <property type="entry name" value="Homeodomain-like_sf"/>
</dbReference>
<evidence type="ECO:0000313" key="6">
    <source>
        <dbReference type="Proteomes" id="UP000298588"/>
    </source>
</evidence>
<evidence type="ECO:0000313" key="5">
    <source>
        <dbReference type="EMBL" id="QCK86601.1"/>
    </source>
</evidence>
<dbReference type="Proteomes" id="UP000298588">
    <property type="component" value="Chromosome"/>
</dbReference>
<feature type="DNA-binding region" description="H-T-H motif" evidence="2">
    <location>
        <begin position="43"/>
        <end position="62"/>
    </location>
</feature>
<dbReference type="PRINTS" id="PR00455">
    <property type="entry name" value="HTHTETR"/>
</dbReference>
<evidence type="ECO:0000256" key="2">
    <source>
        <dbReference type="PROSITE-ProRule" id="PRU00335"/>
    </source>
</evidence>
<evidence type="ECO:0000259" key="4">
    <source>
        <dbReference type="PROSITE" id="PS50977"/>
    </source>
</evidence>
<keyword evidence="6" id="KW-1185">Reference proteome</keyword>
<dbReference type="PROSITE" id="PS50977">
    <property type="entry name" value="HTH_TETR_2"/>
    <property type="match status" value="1"/>
</dbReference>
<dbReference type="GO" id="GO:0000976">
    <property type="term" value="F:transcription cis-regulatory region binding"/>
    <property type="evidence" value="ECO:0007669"/>
    <property type="project" value="TreeGrafter"/>
</dbReference>
<dbReference type="Pfam" id="PF00440">
    <property type="entry name" value="TetR_N"/>
    <property type="match status" value="1"/>
</dbReference>
<proteinExistence type="predicted"/>
<dbReference type="PANTHER" id="PTHR30055:SF226">
    <property type="entry name" value="HTH-TYPE TRANSCRIPTIONAL REGULATOR PKSA"/>
    <property type="match status" value="1"/>
</dbReference>
<gene>
    <name evidence="5" type="ORF">E8L99_12965</name>
</gene>
<feature type="compositionally biased region" description="Basic and acidic residues" evidence="3">
    <location>
        <begin position="11"/>
        <end position="21"/>
    </location>
</feature>
<feature type="domain" description="HTH tetR-type" evidence="4">
    <location>
        <begin position="20"/>
        <end position="80"/>
    </location>
</feature>
<dbReference type="InterPro" id="IPR036271">
    <property type="entry name" value="Tet_transcr_reg_TetR-rel_C_sf"/>
</dbReference>
<organism evidence="5 6">
    <name type="scientific">Phreatobacter aquaticus</name>
    <dbReference type="NCBI Taxonomy" id="2570229"/>
    <lineage>
        <taxon>Bacteria</taxon>
        <taxon>Pseudomonadati</taxon>
        <taxon>Pseudomonadota</taxon>
        <taxon>Alphaproteobacteria</taxon>
        <taxon>Hyphomicrobiales</taxon>
        <taxon>Phreatobacteraceae</taxon>
        <taxon>Phreatobacter</taxon>
    </lineage>
</organism>
<evidence type="ECO:0000256" key="1">
    <source>
        <dbReference type="ARBA" id="ARBA00023125"/>
    </source>
</evidence>
<dbReference type="KEGG" id="paqt:E8L99_12965"/>
<dbReference type="PANTHER" id="PTHR30055">
    <property type="entry name" value="HTH-TYPE TRANSCRIPTIONAL REGULATOR RUTR"/>
    <property type="match status" value="1"/>
</dbReference>
<name>A0A4D7QIX6_9HYPH</name>
<dbReference type="InterPro" id="IPR050109">
    <property type="entry name" value="HTH-type_TetR-like_transc_reg"/>
</dbReference>
<dbReference type="GO" id="GO:0003700">
    <property type="term" value="F:DNA-binding transcription factor activity"/>
    <property type="evidence" value="ECO:0007669"/>
    <property type="project" value="TreeGrafter"/>
</dbReference>